<gene>
    <name evidence="1" type="ORF">CRV2_00000210</name>
</gene>
<keyword evidence="2" id="KW-1185">Reference proteome</keyword>
<dbReference type="EMBL" id="CADEHS020000007">
    <property type="protein sequence ID" value="CAG9943056.1"/>
    <property type="molecule type" value="Genomic_DNA"/>
</dbReference>
<dbReference type="Proteomes" id="UP000836387">
    <property type="component" value="Unassembled WGS sequence"/>
</dbReference>
<protein>
    <submittedName>
        <fullName evidence="1">Uncharacterized protein</fullName>
    </submittedName>
</protein>
<evidence type="ECO:0000313" key="2">
    <source>
        <dbReference type="Proteomes" id="UP000836387"/>
    </source>
</evidence>
<organism evidence="1 2">
    <name type="scientific">Clonostachys rosea f. rosea IK726</name>
    <dbReference type="NCBI Taxonomy" id="1349383"/>
    <lineage>
        <taxon>Eukaryota</taxon>
        <taxon>Fungi</taxon>
        <taxon>Dikarya</taxon>
        <taxon>Ascomycota</taxon>
        <taxon>Pezizomycotina</taxon>
        <taxon>Sordariomycetes</taxon>
        <taxon>Hypocreomycetidae</taxon>
        <taxon>Hypocreales</taxon>
        <taxon>Bionectriaceae</taxon>
        <taxon>Clonostachys</taxon>
    </lineage>
</organism>
<evidence type="ECO:0000313" key="1">
    <source>
        <dbReference type="EMBL" id="CAG9943056.1"/>
    </source>
</evidence>
<reference evidence="1" key="2">
    <citation type="submission" date="2021-10" db="EMBL/GenBank/DDBJ databases">
        <authorList>
            <person name="Piombo E."/>
        </authorList>
    </citation>
    <scope>NUCLEOTIDE SEQUENCE</scope>
</reference>
<sequence>MSYTLSTPEKLALYMRLVLIAPWQILFSVFRVLVITQIRRIPASLFLVSAILKVVLGTLSSRQIQHLSPPTRETYKSWIQKKKAAETELATTNVLSYDIEFLESDATLLWVGSRHVAKKIVLFFHGGGYVAPLLPGHLEWCWRTYVAAGRETDIEVAVAVLEYQLCPEAKYPEQLRQAVTALAHILSRNFPPRNVIIGGDSAGGNLAAQVLCHLVEPHPSIPELVISEPLGGAFLVSPWLTQSTEDRSFLKNSPIDMLSAKTVDKSTKELFPDGHGSLSKLAFPLDRDRAWMRRLGSVLSHMYVTVGSHEVFLDQVEVFVDELRRAECTPSIRFDLQTKQAHDFILLESQRNEDGECIQAMRAWMREWLMKKI</sequence>
<accession>A0ACA9TQA8</accession>
<comment type="caution">
    <text evidence="1">The sequence shown here is derived from an EMBL/GenBank/DDBJ whole genome shotgun (WGS) entry which is preliminary data.</text>
</comment>
<proteinExistence type="predicted"/>
<reference evidence="1" key="1">
    <citation type="submission" date="2020-04" db="EMBL/GenBank/DDBJ databases">
        <authorList>
            <person name="Broberg M."/>
        </authorList>
    </citation>
    <scope>NUCLEOTIDE SEQUENCE</scope>
</reference>
<name>A0ACA9TQA8_BIOOC</name>